<keyword evidence="8" id="KW-1185">Reference proteome</keyword>
<evidence type="ECO:0000256" key="2">
    <source>
        <dbReference type="ARBA" id="ARBA00022573"/>
    </source>
</evidence>
<dbReference type="SUPFAM" id="SSF52317">
    <property type="entry name" value="Class I glutamine amidotransferase-like"/>
    <property type="match status" value="1"/>
</dbReference>
<accession>A0A7W1XUV3</accession>
<dbReference type="HAMAP" id="MF_00028">
    <property type="entry name" value="CobQ"/>
    <property type="match status" value="1"/>
</dbReference>
<reference evidence="7 8" key="1">
    <citation type="submission" date="2020-07" db="EMBL/GenBank/DDBJ databases">
        <title>Thermoactinomyces phylogeny.</title>
        <authorList>
            <person name="Dunlap C."/>
        </authorList>
    </citation>
    <scope>NUCLEOTIDE SEQUENCE [LARGE SCALE GENOMIC DNA]</scope>
    <source>
        <strain evidence="7 8">AMNI-1</strain>
    </source>
</reference>
<feature type="domain" description="CobQ/CobB/MinD/ParA nucleotide binding" evidence="5">
    <location>
        <begin position="4"/>
        <end position="228"/>
    </location>
</feature>
<dbReference type="GO" id="GO:0015420">
    <property type="term" value="F:ABC-type vitamin B12 transporter activity"/>
    <property type="evidence" value="ECO:0007669"/>
    <property type="project" value="UniProtKB-UniRule"/>
</dbReference>
<dbReference type="NCBIfam" id="NF001989">
    <property type="entry name" value="PRK00784.1"/>
    <property type="match status" value="1"/>
</dbReference>
<evidence type="ECO:0000313" key="7">
    <source>
        <dbReference type="EMBL" id="MBA4603686.1"/>
    </source>
</evidence>
<dbReference type="RefSeq" id="WP_181742159.1">
    <property type="nucleotide sequence ID" value="NZ_JACEOL010000065.1"/>
</dbReference>
<dbReference type="InterPro" id="IPR027417">
    <property type="entry name" value="P-loop_NTPase"/>
</dbReference>
<dbReference type="Gene3D" id="3.40.50.300">
    <property type="entry name" value="P-loop containing nucleotide triphosphate hydrolases"/>
    <property type="match status" value="1"/>
</dbReference>
<dbReference type="InterPro" id="IPR004459">
    <property type="entry name" value="CobQ_synth"/>
</dbReference>
<evidence type="ECO:0000259" key="6">
    <source>
        <dbReference type="Pfam" id="PF07685"/>
    </source>
</evidence>
<feature type="active site" description="Nucleophile" evidence="4">
    <location>
        <position position="334"/>
    </location>
</feature>
<dbReference type="CDD" id="cd05389">
    <property type="entry name" value="CobQ_N"/>
    <property type="match status" value="1"/>
</dbReference>
<dbReference type="GO" id="GO:0003824">
    <property type="term" value="F:catalytic activity"/>
    <property type="evidence" value="ECO:0007669"/>
    <property type="project" value="InterPro"/>
</dbReference>
<dbReference type="PROSITE" id="PS51274">
    <property type="entry name" value="GATASE_COBBQ"/>
    <property type="match status" value="1"/>
</dbReference>
<dbReference type="PANTHER" id="PTHR21343">
    <property type="entry name" value="DETHIOBIOTIN SYNTHETASE"/>
    <property type="match status" value="1"/>
</dbReference>
<dbReference type="UniPathway" id="UPA00148"/>
<dbReference type="InterPro" id="IPR002586">
    <property type="entry name" value="CobQ/CobB/MinD/ParA_Nub-bd_dom"/>
</dbReference>
<evidence type="ECO:0000256" key="1">
    <source>
        <dbReference type="ARBA" id="ARBA00004953"/>
    </source>
</evidence>
<evidence type="ECO:0000256" key="4">
    <source>
        <dbReference type="HAMAP-Rule" id="MF_00028"/>
    </source>
</evidence>
<organism evidence="7 8">
    <name type="scientific">Thermoactinomyces mirandus</name>
    <dbReference type="NCBI Taxonomy" id="2756294"/>
    <lineage>
        <taxon>Bacteria</taxon>
        <taxon>Bacillati</taxon>
        <taxon>Bacillota</taxon>
        <taxon>Bacilli</taxon>
        <taxon>Bacillales</taxon>
        <taxon>Thermoactinomycetaceae</taxon>
        <taxon>Thermoactinomyces</taxon>
    </lineage>
</organism>
<protein>
    <recommendedName>
        <fullName evidence="4">Cobyric acid synthase</fullName>
    </recommendedName>
</protein>
<dbReference type="GO" id="GO:0009236">
    <property type="term" value="P:cobalamin biosynthetic process"/>
    <property type="evidence" value="ECO:0007669"/>
    <property type="project" value="UniProtKB-UniRule"/>
</dbReference>
<dbReference type="EMBL" id="JACEOL010000065">
    <property type="protein sequence ID" value="MBA4603686.1"/>
    <property type="molecule type" value="Genomic_DNA"/>
</dbReference>
<keyword evidence="3 4" id="KW-0315">Glutamine amidotransferase</keyword>
<evidence type="ECO:0000313" key="8">
    <source>
        <dbReference type="Proteomes" id="UP000538292"/>
    </source>
</evidence>
<gene>
    <name evidence="4" type="primary">cobQ</name>
    <name evidence="7" type="ORF">H2C83_15570</name>
</gene>
<proteinExistence type="inferred from homology"/>
<dbReference type="CDD" id="cd01750">
    <property type="entry name" value="GATase1_CobQ"/>
    <property type="match status" value="1"/>
</dbReference>
<dbReference type="Gene3D" id="3.40.50.880">
    <property type="match status" value="1"/>
</dbReference>
<dbReference type="AlphaFoldDB" id="A0A7W1XUV3"/>
<comment type="similarity">
    <text evidence="4">Belongs to the CobB/CobQ family. CobQ subfamily.</text>
</comment>
<dbReference type="PANTHER" id="PTHR21343:SF1">
    <property type="entry name" value="COBYRIC ACID SYNTHASE"/>
    <property type="match status" value="1"/>
</dbReference>
<comment type="pathway">
    <text evidence="1 4">Cofactor biosynthesis; adenosylcobalamin biosynthesis.</text>
</comment>
<evidence type="ECO:0000259" key="5">
    <source>
        <dbReference type="Pfam" id="PF01656"/>
    </source>
</evidence>
<comment type="function">
    <text evidence="4">Catalyzes amidations at positions B, D, E, and G on adenosylcobyrinic A,C-diamide. NH(2) groups are provided by glutamine, and one molecule of ATP is hydrogenolyzed for each amidation.</text>
</comment>
<comment type="caution">
    <text evidence="7">The sequence shown here is derived from an EMBL/GenBank/DDBJ whole genome shotgun (WGS) entry which is preliminary data.</text>
</comment>
<dbReference type="InterPro" id="IPR047045">
    <property type="entry name" value="CobQ_N"/>
</dbReference>
<dbReference type="SUPFAM" id="SSF52540">
    <property type="entry name" value="P-loop containing nucleoside triphosphate hydrolases"/>
    <property type="match status" value="1"/>
</dbReference>
<name>A0A7W1XUV3_9BACL</name>
<dbReference type="InterPro" id="IPR011698">
    <property type="entry name" value="GATase_3"/>
</dbReference>
<sequence length="503" mass="55271">MKAIMLQGTASDVGKSVVSTAFCRYFLEEGFRVAPFKSQNMALNSYVTLDGGEIGRSQAVQAEAAGIEPTVDMNPVLLKPKGEMVSEVIVHGRHFADVDARSYRGPLLDQVLAPIRESLERLSRKYEILVIEGAGSPAEINLKNRDVVNMRIARMANAPVLLVADIERGGVFASIVGTLELLEPEERARVKGVIINKFRGSKEVLDPGIEWVEKKTGIPVLGVLPHVETGVDPEDSMSLATLGSKANKKGMAGLDVAVICFPRISNFTDFLPLMNLADTSVRYVKSVRELGQSDIIILPGTKNTMDDLYWLKATGLAKEILLLKDQGSAVIGICGGYQMLGKKLLDPDGVESDRKEQDGLGLLPIETRFVPGKQTVRIQGKPLVGWGGSDPVEGYEIHLGRTWLFAGASPLFKLSDGRTDGAVSEEGEVWGTCLHGIFDNASFTRKWINRLRQKKGLPQLEENCPDRHESREEVYAFLSQWIREYVDMEKVKEMMGLSSITRG</sequence>
<dbReference type="InterPro" id="IPR029062">
    <property type="entry name" value="Class_I_gatase-like"/>
</dbReference>
<feature type="active site" evidence="4">
    <location>
        <position position="435"/>
    </location>
</feature>
<dbReference type="NCBIfam" id="TIGR00313">
    <property type="entry name" value="cobQ"/>
    <property type="match status" value="1"/>
</dbReference>
<evidence type="ECO:0000256" key="3">
    <source>
        <dbReference type="ARBA" id="ARBA00022962"/>
    </source>
</evidence>
<dbReference type="Pfam" id="PF01656">
    <property type="entry name" value="CbiA"/>
    <property type="match status" value="1"/>
</dbReference>
<dbReference type="Proteomes" id="UP000538292">
    <property type="component" value="Unassembled WGS sequence"/>
</dbReference>
<dbReference type="InterPro" id="IPR033949">
    <property type="entry name" value="CobQ_GATase1"/>
</dbReference>
<feature type="domain" description="CobB/CobQ-like glutamine amidotransferase" evidence="6">
    <location>
        <begin position="255"/>
        <end position="442"/>
    </location>
</feature>
<keyword evidence="2 4" id="KW-0169">Cobalamin biosynthesis</keyword>
<dbReference type="Pfam" id="PF07685">
    <property type="entry name" value="GATase_3"/>
    <property type="match status" value="1"/>
</dbReference>